<dbReference type="Pfam" id="PF13499">
    <property type="entry name" value="EF-hand_7"/>
    <property type="match status" value="1"/>
</dbReference>
<evidence type="ECO:0000256" key="1">
    <source>
        <dbReference type="ARBA" id="ARBA00022837"/>
    </source>
</evidence>
<feature type="region of interest" description="Disordered" evidence="2">
    <location>
        <begin position="353"/>
        <end position="410"/>
    </location>
</feature>
<dbReference type="PROSITE" id="PS00018">
    <property type="entry name" value="EF_HAND_1"/>
    <property type="match status" value="1"/>
</dbReference>
<feature type="domain" description="EF-hand" evidence="3">
    <location>
        <begin position="71"/>
        <end position="106"/>
    </location>
</feature>
<dbReference type="InterPro" id="IPR002048">
    <property type="entry name" value="EF_hand_dom"/>
</dbReference>
<dbReference type="InterPro" id="IPR011992">
    <property type="entry name" value="EF-hand-dom_pair"/>
</dbReference>
<dbReference type="SUPFAM" id="SSF47473">
    <property type="entry name" value="EF-hand"/>
    <property type="match status" value="1"/>
</dbReference>
<dbReference type="Gene3D" id="3.30.740.10">
    <property type="entry name" value="Protein Inhibitor Of Neuronal Nitric Oxide Synthase"/>
    <property type="match status" value="1"/>
</dbReference>
<comment type="caution">
    <text evidence="4">The sequence shown here is derived from an EMBL/GenBank/DDBJ whole genome shotgun (WGS) entry which is preliminary data.</text>
</comment>
<dbReference type="InterPro" id="IPR037177">
    <property type="entry name" value="DLC_sf"/>
</dbReference>
<dbReference type="GO" id="GO:0005509">
    <property type="term" value="F:calcium ion binding"/>
    <property type="evidence" value="ECO:0007669"/>
    <property type="project" value="InterPro"/>
</dbReference>
<dbReference type="CDD" id="cd00051">
    <property type="entry name" value="EFh"/>
    <property type="match status" value="1"/>
</dbReference>
<dbReference type="InterPro" id="IPR018247">
    <property type="entry name" value="EF_Hand_1_Ca_BS"/>
</dbReference>
<sequence>MHFYWPITCSGQYESKQLAGEPHLLSISTEMADSSGKDLEKMIELFLELDTNADNCVDRNELVAACAAHKLDRAKVDEWMSRYDANKDGKITLDEFCDGLGLGGDEMKVEKNERDLKSTAKCPKVKDEIKVIDNSMSTTKQADISDKFMELVKGVGNDPKLMNKAAGDLKRYLDKTYGRVWHVVVVSGSYWIKRPIYELSSSSALAENQFTSSSLPLSCNYSDIKFIHSDGSNCYNGDVLSDSGGPGYQDTDDDEYGQNDKGNGDHGDDVCIGDGDDVNWDNERDYENDRNDYDDQDQSYGHQDDYDRDDVNTYIHFRLPDFRPGAEQTWIKLANANLALAMRTVISSPIHPPAVIQLPNGNNGSMNDDSDDKSRRDDNDDGNNGDDDDGGDDDGDCGSNGGGDDGGKDWDDDDKWEDFKFADPHVNNKLPHLNGRTAVRRIDGISRYVRIRVDLSRQSTNLLYLCRCFTKVPGQITIERTGAVLERKRGLPNKGGLTEHRIKQYRRFSCHIKVSLLTKLAGNNCSAPTKPTL</sequence>
<feature type="region of interest" description="Disordered" evidence="2">
    <location>
        <begin position="238"/>
        <end position="308"/>
    </location>
</feature>
<dbReference type="GO" id="GO:0007017">
    <property type="term" value="P:microtubule-based process"/>
    <property type="evidence" value="ECO:0007669"/>
    <property type="project" value="InterPro"/>
</dbReference>
<evidence type="ECO:0000259" key="3">
    <source>
        <dbReference type="PROSITE" id="PS50222"/>
    </source>
</evidence>
<name>A0AAV2T9N8_CALDB</name>
<evidence type="ECO:0000313" key="5">
    <source>
        <dbReference type="Proteomes" id="UP001497525"/>
    </source>
</evidence>
<feature type="compositionally biased region" description="Basic and acidic residues" evidence="2">
    <location>
        <begin position="281"/>
        <end position="293"/>
    </location>
</feature>
<protein>
    <recommendedName>
        <fullName evidence="3">EF-hand domain-containing protein</fullName>
    </recommendedName>
</protein>
<dbReference type="SMART" id="SM00054">
    <property type="entry name" value="EFh"/>
    <property type="match status" value="2"/>
</dbReference>
<accession>A0AAV2T9N8</accession>
<dbReference type="Proteomes" id="UP001497525">
    <property type="component" value="Unassembled WGS sequence"/>
</dbReference>
<keyword evidence="1" id="KW-0106">Calcium</keyword>
<dbReference type="PROSITE" id="PS50222">
    <property type="entry name" value="EF_HAND_2"/>
    <property type="match status" value="1"/>
</dbReference>
<dbReference type="EMBL" id="CAXLJL010000156">
    <property type="protein sequence ID" value="CAL5133581.1"/>
    <property type="molecule type" value="Genomic_DNA"/>
</dbReference>
<evidence type="ECO:0000256" key="2">
    <source>
        <dbReference type="SAM" id="MobiDB-lite"/>
    </source>
</evidence>
<reference evidence="4" key="1">
    <citation type="submission" date="2024-06" db="EMBL/GenBank/DDBJ databases">
        <authorList>
            <person name="Liu X."/>
            <person name="Lenzi L."/>
            <person name="Haldenby T S."/>
            <person name="Uol C."/>
        </authorList>
    </citation>
    <scope>NUCLEOTIDE SEQUENCE</scope>
</reference>
<dbReference type="Gene3D" id="1.10.238.10">
    <property type="entry name" value="EF-hand"/>
    <property type="match status" value="1"/>
</dbReference>
<feature type="compositionally biased region" description="Acidic residues" evidence="2">
    <location>
        <begin position="379"/>
        <end position="396"/>
    </location>
</feature>
<dbReference type="SUPFAM" id="SSF54648">
    <property type="entry name" value="DLC"/>
    <property type="match status" value="1"/>
</dbReference>
<gene>
    <name evidence="4" type="ORF">CDAUBV1_LOCUS6850</name>
</gene>
<evidence type="ECO:0000313" key="4">
    <source>
        <dbReference type="EMBL" id="CAL5133581.1"/>
    </source>
</evidence>
<proteinExistence type="predicted"/>
<organism evidence="4 5">
    <name type="scientific">Calicophoron daubneyi</name>
    <name type="common">Rumen fluke</name>
    <name type="synonym">Paramphistomum daubneyi</name>
    <dbReference type="NCBI Taxonomy" id="300641"/>
    <lineage>
        <taxon>Eukaryota</taxon>
        <taxon>Metazoa</taxon>
        <taxon>Spiralia</taxon>
        <taxon>Lophotrochozoa</taxon>
        <taxon>Platyhelminthes</taxon>
        <taxon>Trematoda</taxon>
        <taxon>Digenea</taxon>
        <taxon>Plagiorchiida</taxon>
        <taxon>Pronocephalata</taxon>
        <taxon>Paramphistomoidea</taxon>
        <taxon>Paramphistomidae</taxon>
        <taxon>Calicophoron</taxon>
    </lineage>
</organism>
<dbReference type="AlphaFoldDB" id="A0AAV2T9N8"/>
<dbReference type="GO" id="GO:0030286">
    <property type="term" value="C:dynein complex"/>
    <property type="evidence" value="ECO:0007669"/>
    <property type="project" value="InterPro"/>
</dbReference>